<dbReference type="Proteomes" id="UP000199614">
    <property type="component" value="Unassembled WGS sequence"/>
</dbReference>
<sequence>MGSRTGRDRTTYRGARYTRSWFTLLAGMPLVFGIYVSILDGTSGWLLLAPLTVVIIGALWLIPLAVVSDEGIRLVLRGTVVPWSRVTAVLDPRPGDEVVRLELVDGRVVRVPGVPPAAVPALRARHTGRS</sequence>
<keyword evidence="1" id="KW-0472">Membrane</keyword>
<feature type="transmembrane region" description="Helical" evidence="1">
    <location>
        <begin position="45"/>
        <end position="67"/>
    </location>
</feature>
<feature type="transmembrane region" description="Helical" evidence="1">
    <location>
        <begin position="21"/>
        <end position="39"/>
    </location>
</feature>
<dbReference type="RefSeq" id="WP_093342239.1">
    <property type="nucleotide sequence ID" value="NZ_FOUY01000011.1"/>
</dbReference>
<evidence type="ECO:0000256" key="1">
    <source>
        <dbReference type="SAM" id="Phobius"/>
    </source>
</evidence>
<name>A0A1I4XN55_PSUAM</name>
<evidence type="ECO:0000313" key="2">
    <source>
        <dbReference type="EMBL" id="SFN27298.1"/>
    </source>
</evidence>
<dbReference type="OrthoDB" id="5148800at2"/>
<accession>A0A1I4XN55</accession>
<reference evidence="2 3" key="1">
    <citation type="submission" date="2016-10" db="EMBL/GenBank/DDBJ databases">
        <authorList>
            <person name="de Groot N.N."/>
        </authorList>
    </citation>
    <scope>NUCLEOTIDE SEQUENCE [LARGE SCALE GENOMIC DNA]</scope>
    <source>
        <strain evidence="2 3">CGMCC 4.1877</strain>
    </source>
</reference>
<dbReference type="EMBL" id="FOUY01000011">
    <property type="protein sequence ID" value="SFN27298.1"/>
    <property type="molecule type" value="Genomic_DNA"/>
</dbReference>
<keyword evidence="3" id="KW-1185">Reference proteome</keyword>
<dbReference type="AlphaFoldDB" id="A0A1I4XN55"/>
<organism evidence="2 3">
    <name type="scientific">Pseudonocardia ammonioxydans</name>
    <dbReference type="NCBI Taxonomy" id="260086"/>
    <lineage>
        <taxon>Bacteria</taxon>
        <taxon>Bacillati</taxon>
        <taxon>Actinomycetota</taxon>
        <taxon>Actinomycetes</taxon>
        <taxon>Pseudonocardiales</taxon>
        <taxon>Pseudonocardiaceae</taxon>
        <taxon>Pseudonocardia</taxon>
    </lineage>
</organism>
<evidence type="ECO:0008006" key="4">
    <source>
        <dbReference type="Google" id="ProtNLM"/>
    </source>
</evidence>
<keyword evidence="1" id="KW-1133">Transmembrane helix</keyword>
<evidence type="ECO:0000313" key="3">
    <source>
        <dbReference type="Proteomes" id="UP000199614"/>
    </source>
</evidence>
<gene>
    <name evidence="2" type="ORF">SAMN05216207_1011153</name>
</gene>
<protein>
    <recommendedName>
        <fullName evidence="4">PH domain-containing protein</fullName>
    </recommendedName>
</protein>
<proteinExistence type="predicted"/>
<keyword evidence="1" id="KW-0812">Transmembrane</keyword>